<organism evidence="2 3">
    <name type="scientific">Anolis carolinensis</name>
    <name type="common">Green anole</name>
    <name type="synonym">American chameleon</name>
    <dbReference type="NCBI Taxonomy" id="28377"/>
    <lineage>
        <taxon>Eukaryota</taxon>
        <taxon>Metazoa</taxon>
        <taxon>Chordata</taxon>
        <taxon>Craniata</taxon>
        <taxon>Vertebrata</taxon>
        <taxon>Euteleostomi</taxon>
        <taxon>Lepidosauria</taxon>
        <taxon>Squamata</taxon>
        <taxon>Bifurcata</taxon>
        <taxon>Unidentata</taxon>
        <taxon>Episquamata</taxon>
        <taxon>Toxicofera</taxon>
        <taxon>Iguania</taxon>
        <taxon>Dactyloidae</taxon>
        <taxon>Anolis</taxon>
    </lineage>
</organism>
<keyword evidence="3" id="KW-1185">Reference proteome</keyword>
<sequence>IIEHIQNSKLKKGALLLLDAEKAFDRLNWNFIIELLKNLRYGGKFIKGIQAIYTEQRAKIKINGDMTEMFPIQRCVRQGCPLSPLLFILAIEILARKLRQDDDLIGIKVKNQKI</sequence>
<evidence type="ECO:0000313" key="2">
    <source>
        <dbReference type="Ensembl" id="ENSACAP00000018486.2"/>
    </source>
</evidence>
<dbReference type="GeneTree" id="ENSGT01150000286916"/>
<dbReference type="PANTHER" id="PTHR31635">
    <property type="entry name" value="REVERSE TRANSCRIPTASE DOMAIN-CONTAINING PROTEIN-RELATED"/>
    <property type="match status" value="1"/>
</dbReference>
<dbReference type="Bgee" id="ENSACAG00000000785">
    <property type="expression patterns" value="Expressed in adrenal gland and 2 other cell types or tissues"/>
</dbReference>
<accession>H9GQZ4</accession>
<dbReference type="HOGENOM" id="CLU_000680_27_0_1"/>
<dbReference type="InParanoid" id="H9GQZ4"/>
<feature type="domain" description="Reverse transcriptase" evidence="1">
    <location>
        <begin position="7"/>
        <end position="101"/>
    </location>
</feature>
<reference evidence="2" key="1">
    <citation type="submission" date="2009-12" db="EMBL/GenBank/DDBJ databases">
        <title>The Genome Sequence of Anolis carolinensis (Green Anole Lizard).</title>
        <authorList>
            <consortium name="The Genome Sequencing Platform"/>
            <person name="Di Palma F."/>
            <person name="Alfoldi J."/>
            <person name="Heiman D."/>
            <person name="Young S."/>
            <person name="Grabherr M."/>
            <person name="Johnson J."/>
            <person name="Lander E.S."/>
            <person name="Lindblad-Toh K."/>
        </authorList>
    </citation>
    <scope>NUCLEOTIDE SEQUENCE [LARGE SCALE GENOMIC DNA]</scope>
    <source>
        <strain evidence="2">JBL SC #1</strain>
    </source>
</reference>
<dbReference type="eggNOG" id="KOG1075">
    <property type="taxonomic scope" value="Eukaryota"/>
</dbReference>
<dbReference type="Pfam" id="PF00078">
    <property type="entry name" value="RVT_1"/>
    <property type="match status" value="1"/>
</dbReference>
<dbReference type="InterPro" id="IPR000477">
    <property type="entry name" value="RT_dom"/>
</dbReference>
<proteinExistence type="predicted"/>
<protein>
    <recommendedName>
        <fullName evidence="1">Reverse transcriptase domain-containing protein</fullName>
    </recommendedName>
</protein>
<reference evidence="2" key="2">
    <citation type="submission" date="2025-08" db="UniProtKB">
        <authorList>
            <consortium name="Ensembl"/>
        </authorList>
    </citation>
    <scope>IDENTIFICATION</scope>
</reference>
<dbReference type="Proteomes" id="UP000001646">
    <property type="component" value="Unplaced"/>
</dbReference>
<evidence type="ECO:0000313" key="3">
    <source>
        <dbReference type="Proteomes" id="UP000001646"/>
    </source>
</evidence>
<reference evidence="2" key="3">
    <citation type="submission" date="2025-09" db="UniProtKB">
        <authorList>
            <consortium name="Ensembl"/>
        </authorList>
    </citation>
    <scope>IDENTIFICATION</scope>
</reference>
<dbReference type="Ensembl" id="ENSACAT00000000695.3">
    <property type="protein sequence ID" value="ENSACAP00000018486.2"/>
    <property type="gene ID" value="ENSACAG00000000785.3"/>
</dbReference>
<name>H9GQZ4_ANOCA</name>
<dbReference type="AlphaFoldDB" id="H9GQZ4"/>
<dbReference type="PANTHER" id="PTHR31635:SF196">
    <property type="entry name" value="REVERSE TRANSCRIPTASE DOMAIN-CONTAINING PROTEIN-RELATED"/>
    <property type="match status" value="1"/>
</dbReference>
<evidence type="ECO:0000259" key="1">
    <source>
        <dbReference type="Pfam" id="PF00078"/>
    </source>
</evidence>
<dbReference type="InterPro" id="IPR043502">
    <property type="entry name" value="DNA/RNA_pol_sf"/>
</dbReference>
<dbReference type="STRING" id="28377.ENSACAP00000018486"/>
<dbReference type="SUPFAM" id="SSF56672">
    <property type="entry name" value="DNA/RNA polymerases"/>
    <property type="match status" value="1"/>
</dbReference>